<dbReference type="Pfam" id="PF23596">
    <property type="entry name" value="DUF7138"/>
    <property type="match status" value="1"/>
</dbReference>
<reference evidence="3" key="1">
    <citation type="submission" date="2014-09" db="EMBL/GenBank/DDBJ databases">
        <authorList>
            <person name="Magalhaes I.L.F."/>
            <person name="Oliveira U."/>
            <person name="Santos F.R."/>
            <person name="Vidigal T.H.D.A."/>
            <person name="Brescovit A.D."/>
            <person name="Santos A.J."/>
        </authorList>
    </citation>
    <scope>NUCLEOTIDE SEQUENCE</scope>
    <source>
        <tissue evidence="3">Shoot tissue taken approximately 20 cm above the soil surface</tissue>
    </source>
</reference>
<sequence>MRELGTSTPPTAVLLVVFVDGDQSVNLGTVTVQPLLSVRKLQAVIIDRVGLTCPSRRAPTSPPPSRARAPAATSSRSSTDPAASARAAALAATRRPTPRPPCCRRRRPS</sequence>
<feature type="region of interest" description="Disordered" evidence="1">
    <location>
        <begin position="52"/>
        <end position="109"/>
    </location>
</feature>
<name>A0A0A9F7G2_ARUDO</name>
<dbReference type="AlphaFoldDB" id="A0A0A9F7G2"/>
<dbReference type="InterPro" id="IPR055562">
    <property type="entry name" value="DUF7138"/>
</dbReference>
<reference evidence="3" key="2">
    <citation type="journal article" date="2015" name="Data Brief">
        <title>Shoot transcriptome of the giant reed, Arundo donax.</title>
        <authorList>
            <person name="Barrero R.A."/>
            <person name="Guerrero F.D."/>
            <person name="Moolhuijzen P."/>
            <person name="Goolsby J.A."/>
            <person name="Tidwell J."/>
            <person name="Bellgard S.E."/>
            <person name="Bellgard M.I."/>
        </authorList>
    </citation>
    <scope>NUCLEOTIDE SEQUENCE</scope>
    <source>
        <tissue evidence="3">Shoot tissue taken approximately 20 cm above the soil surface</tissue>
    </source>
</reference>
<dbReference type="PANTHER" id="PTHR36351:SF1">
    <property type="entry name" value="EMBRYO SAC DEVELOPMENT ARREST 12"/>
    <property type="match status" value="1"/>
</dbReference>
<dbReference type="PANTHER" id="PTHR36351">
    <property type="entry name" value="EMBRYO SAC DEVELOPMENT ARREST 12"/>
    <property type="match status" value="1"/>
</dbReference>
<feature type="domain" description="DUF7138" evidence="2">
    <location>
        <begin position="13"/>
        <end position="52"/>
    </location>
</feature>
<evidence type="ECO:0000313" key="3">
    <source>
        <dbReference type="EMBL" id="JAE08990.1"/>
    </source>
</evidence>
<organism evidence="3">
    <name type="scientific">Arundo donax</name>
    <name type="common">Giant reed</name>
    <name type="synonym">Donax arundinaceus</name>
    <dbReference type="NCBI Taxonomy" id="35708"/>
    <lineage>
        <taxon>Eukaryota</taxon>
        <taxon>Viridiplantae</taxon>
        <taxon>Streptophyta</taxon>
        <taxon>Embryophyta</taxon>
        <taxon>Tracheophyta</taxon>
        <taxon>Spermatophyta</taxon>
        <taxon>Magnoliopsida</taxon>
        <taxon>Liliopsida</taxon>
        <taxon>Poales</taxon>
        <taxon>Poaceae</taxon>
        <taxon>PACMAD clade</taxon>
        <taxon>Arundinoideae</taxon>
        <taxon>Arundineae</taxon>
        <taxon>Arundo</taxon>
    </lineage>
</organism>
<protein>
    <recommendedName>
        <fullName evidence="2">DUF7138 domain-containing protein</fullName>
    </recommendedName>
</protein>
<dbReference type="EMBL" id="GBRH01188906">
    <property type="protein sequence ID" value="JAE08990.1"/>
    <property type="molecule type" value="Transcribed_RNA"/>
</dbReference>
<feature type="compositionally biased region" description="Low complexity" evidence="1">
    <location>
        <begin position="66"/>
        <end position="95"/>
    </location>
</feature>
<evidence type="ECO:0000256" key="1">
    <source>
        <dbReference type="SAM" id="MobiDB-lite"/>
    </source>
</evidence>
<evidence type="ECO:0000259" key="2">
    <source>
        <dbReference type="Pfam" id="PF23596"/>
    </source>
</evidence>
<proteinExistence type="predicted"/>
<accession>A0A0A9F7G2</accession>